<dbReference type="Proteomes" id="UP001580346">
    <property type="component" value="Unassembled WGS sequence"/>
</dbReference>
<feature type="domain" description="Peptidase A2" evidence="2">
    <location>
        <begin position="26"/>
        <end position="108"/>
    </location>
</feature>
<keyword evidence="4" id="KW-1185">Reference proteome</keyword>
<dbReference type="InterPro" id="IPR001995">
    <property type="entry name" value="Peptidase_A2_cat"/>
</dbReference>
<comment type="caution">
    <text evidence="3">The sequence shown here is derived from an EMBL/GenBank/DDBJ whole genome shotgun (WGS) entry which is preliminary data.</text>
</comment>
<dbReference type="Pfam" id="PF13650">
    <property type="entry name" value="Asp_protease_2"/>
    <property type="match status" value="1"/>
</dbReference>
<reference evidence="3 4" key="1">
    <citation type="submission" date="2024-09" db="EMBL/GenBank/DDBJ databases">
        <title>Paenibacillus zeirhizospherea sp. nov., isolated from surface of the maize (Zea mays) roots in a horticulture field, Hungary.</title>
        <authorList>
            <person name="Marton D."/>
            <person name="Farkas M."/>
            <person name="Bedics A."/>
            <person name="Toth E."/>
            <person name="Tancsics A."/>
            <person name="Boka K."/>
            <person name="Maroti G."/>
            <person name="Kriszt B."/>
            <person name="Cserhati M."/>
        </authorList>
    </citation>
    <scope>NUCLEOTIDE SEQUENCE [LARGE SCALE GENOMIC DNA]</scope>
    <source>
        <strain evidence="3 4">KCTC 33519</strain>
    </source>
</reference>
<dbReference type="SUPFAM" id="SSF50630">
    <property type="entry name" value="Acid proteases"/>
    <property type="match status" value="1"/>
</dbReference>
<dbReference type="InterPro" id="IPR021109">
    <property type="entry name" value="Peptidase_aspartic_dom_sf"/>
</dbReference>
<dbReference type="Gene3D" id="2.40.70.10">
    <property type="entry name" value="Acid Proteases"/>
    <property type="match status" value="1"/>
</dbReference>
<sequence length="129" mass="14610">MNLEYREGLLFSNITITHCGKTIQFQNVVIDTGAAESILSIDVAPELFNAYEPEDQIRFMTGIGGREAAVRRRIHEVEFHSFQGVHFPIDFGRIGDDNRIDGLIGLDILIPGRFIIDLNRLEIYTAMND</sequence>
<gene>
    <name evidence="3" type="ORF">ACE41H_22680</name>
</gene>
<dbReference type="RefSeq" id="WP_375357841.1">
    <property type="nucleotide sequence ID" value="NZ_JBHHMI010000034.1"/>
</dbReference>
<evidence type="ECO:0000313" key="4">
    <source>
        <dbReference type="Proteomes" id="UP001580346"/>
    </source>
</evidence>
<accession>A0ABV5B0B2</accession>
<dbReference type="EC" id="3.4.23.-" evidence="3"/>
<dbReference type="EMBL" id="JBHHMI010000034">
    <property type="protein sequence ID" value="MFB5269569.1"/>
    <property type="molecule type" value="Genomic_DNA"/>
</dbReference>
<evidence type="ECO:0000256" key="1">
    <source>
        <dbReference type="ARBA" id="ARBA00022801"/>
    </source>
</evidence>
<name>A0ABV5B0B2_9BACL</name>
<organism evidence="3 4">
    <name type="scientific">Paenibacillus enshidis</name>
    <dbReference type="NCBI Taxonomy" id="1458439"/>
    <lineage>
        <taxon>Bacteria</taxon>
        <taxon>Bacillati</taxon>
        <taxon>Bacillota</taxon>
        <taxon>Bacilli</taxon>
        <taxon>Bacillales</taxon>
        <taxon>Paenibacillaceae</taxon>
        <taxon>Paenibacillus</taxon>
    </lineage>
</organism>
<evidence type="ECO:0000313" key="3">
    <source>
        <dbReference type="EMBL" id="MFB5269569.1"/>
    </source>
</evidence>
<dbReference type="PROSITE" id="PS50175">
    <property type="entry name" value="ASP_PROT_RETROV"/>
    <property type="match status" value="1"/>
</dbReference>
<protein>
    <submittedName>
        <fullName evidence="3">Retropepsin-like aspartic protease</fullName>
        <ecNumber evidence="3">3.4.23.-</ecNumber>
    </submittedName>
</protein>
<proteinExistence type="predicted"/>
<keyword evidence="1 3" id="KW-0378">Hydrolase</keyword>
<dbReference type="GO" id="GO:0016787">
    <property type="term" value="F:hydrolase activity"/>
    <property type="evidence" value="ECO:0007669"/>
    <property type="project" value="UniProtKB-KW"/>
</dbReference>
<evidence type="ECO:0000259" key="2">
    <source>
        <dbReference type="PROSITE" id="PS50175"/>
    </source>
</evidence>